<feature type="domain" description="PAC" evidence="2">
    <location>
        <begin position="92"/>
        <end position="144"/>
    </location>
</feature>
<dbReference type="InterPro" id="IPR000160">
    <property type="entry name" value="GGDEF_dom"/>
</dbReference>
<dbReference type="SUPFAM" id="SSF55785">
    <property type="entry name" value="PYP-like sensor domain (PAS domain)"/>
    <property type="match status" value="1"/>
</dbReference>
<sequence length="316" mass="36521">MYQIRPARQEITDYSWYQSIIDNLFDGVYYVDLEKRILFWNQRAEDITGYSREDVLGKKCQGNLLKHLDETGHELSGQRYPLTATLQDGQKRSGDFYLYHKQGYPVPISLRVLPIHDERGNLLGAVQLFLDRSQLHRDQETVSQLQAKSLIDQVTEIGNYRLTRLNLEHRFEELHEYQIKFGLLVLKIDHLTEIEEDYGLIIRDQVLCMVAKTLSTSIRRTVDLLTRWNQDEFIILFPNINERVLKMLAGRLSFLVKDTCLVLDQTSPLHVTLSVSGTMAQNNDSAHTLLERAHQTLAACQALGDNRISIVTGIYE</sequence>
<feature type="domain" description="GGDEF" evidence="3">
    <location>
        <begin position="179"/>
        <end position="313"/>
    </location>
</feature>
<dbReference type="PANTHER" id="PTHR44757:SF2">
    <property type="entry name" value="BIOFILM ARCHITECTURE MAINTENANCE PROTEIN MBAA"/>
    <property type="match status" value="1"/>
</dbReference>
<evidence type="ECO:0000313" key="4">
    <source>
        <dbReference type="EMBL" id="MCW6036296.1"/>
    </source>
</evidence>
<evidence type="ECO:0000259" key="3">
    <source>
        <dbReference type="PROSITE" id="PS50887"/>
    </source>
</evidence>
<dbReference type="EMBL" id="JAIHOM010000033">
    <property type="protein sequence ID" value="MCW6036296.1"/>
    <property type="molecule type" value="Genomic_DNA"/>
</dbReference>
<dbReference type="Pfam" id="PF00990">
    <property type="entry name" value="GGDEF"/>
    <property type="match status" value="1"/>
</dbReference>
<dbReference type="CDD" id="cd01949">
    <property type="entry name" value="GGDEF"/>
    <property type="match status" value="1"/>
</dbReference>
<dbReference type="PANTHER" id="PTHR44757">
    <property type="entry name" value="DIGUANYLATE CYCLASE DGCP"/>
    <property type="match status" value="1"/>
</dbReference>
<dbReference type="InterPro" id="IPR000014">
    <property type="entry name" value="PAS"/>
</dbReference>
<organism evidence="4 5">
    <name type="scientific">Spirulina subsalsa FACHB-351</name>
    <dbReference type="NCBI Taxonomy" id="234711"/>
    <lineage>
        <taxon>Bacteria</taxon>
        <taxon>Bacillati</taxon>
        <taxon>Cyanobacteriota</taxon>
        <taxon>Cyanophyceae</taxon>
        <taxon>Spirulinales</taxon>
        <taxon>Spirulinaceae</taxon>
        <taxon>Spirulina</taxon>
    </lineage>
</organism>
<accession>A0ABT3L456</accession>
<dbReference type="InterPro" id="IPR043128">
    <property type="entry name" value="Rev_trsase/Diguanyl_cyclase"/>
</dbReference>
<evidence type="ECO:0000259" key="2">
    <source>
        <dbReference type="PROSITE" id="PS50113"/>
    </source>
</evidence>
<dbReference type="InterPro" id="IPR013767">
    <property type="entry name" value="PAS_fold"/>
</dbReference>
<dbReference type="InterPro" id="IPR035965">
    <property type="entry name" value="PAS-like_dom_sf"/>
</dbReference>
<dbReference type="NCBIfam" id="TIGR00229">
    <property type="entry name" value="sensory_box"/>
    <property type="match status" value="1"/>
</dbReference>
<dbReference type="PROSITE" id="PS50113">
    <property type="entry name" value="PAC"/>
    <property type="match status" value="1"/>
</dbReference>
<dbReference type="InterPro" id="IPR029787">
    <property type="entry name" value="Nucleotide_cyclase"/>
</dbReference>
<name>A0ABT3L456_9CYAN</name>
<dbReference type="CDD" id="cd00130">
    <property type="entry name" value="PAS"/>
    <property type="match status" value="1"/>
</dbReference>
<evidence type="ECO:0000313" key="5">
    <source>
        <dbReference type="Proteomes" id="UP001526426"/>
    </source>
</evidence>
<dbReference type="Pfam" id="PF00989">
    <property type="entry name" value="PAS"/>
    <property type="match status" value="1"/>
</dbReference>
<dbReference type="RefSeq" id="WP_265264048.1">
    <property type="nucleotide sequence ID" value="NZ_JAIHOM010000033.1"/>
</dbReference>
<dbReference type="Gene3D" id="3.30.70.270">
    <property type="match status" value="1"/>
</dbReference>
<dbReference type="SMART" id="SM00267">
    <property type="entry name" value="GGDEF"/>
    <property type="match status" value="1"/>
</dbReference>
<reference evidence="4 5" key="1">
    <citation type="submission" date="2021-08" db="EMBL/GenBank/DDBJ databases">
        <title>Draft genome sequence of Spirulina subsalsa with high tolerance to salinity and hype-accumulation of phycocyanin.</title>
        <authorList>
            <person name="Pei H."/>
            <person name="Jiang L."/>
        </authorList>
    </citation>
    <scope>NUCLEOTIDE SEQUENCE [LARGE SCALE GENOMIC DNA]</scope>
    <source>
        <strain evidence="4 5">FACHB-351</strain>
    </source>
</reference>
<dbReference type="Proteomes" id="UP001526426">
    <property type="component" value="Unassembled WGS sequence"/>
</dbReference>
<dbReference type="PROSITE" id="PS50112">
    <property type="entry name" value="PAS"/>
    <property type="match status" value="1"/>
</dbReference>
<dbReference type="Gene3D" id="3.30.450.20">
    <property type="entry name" value="PAS domain"/>
    <property type="match status" value="1"/>
</dbReference>
<dbReference type="PROSITE" id="PS50887">
    <property type="entry name" value="GGDEF"/>
    <property type="match status" value="1"/>
</dbReference>
<protein>
    <submittedName>
        <fullName evidence="4">GGDEF domain-containing protein</fullName>
    </submittedName>
</protein>
<dbReference type="SUPFAM" id="SSF55073">
    <property type="entry name" value="Nucleotide cyclase"/>
    <property type="match status" value="1"/>
</dbReference>
<dbReference type="NCBIfam" id="TIGR00254">
    <property type="entry name" value="GGDEF"/>
    <property type="match status" value="1"/>
</dbReference>
<dbReference type="InterPro" id="IPR000700">
    <property type="entry name" value="PAS-assoc_C"/>
</dbReference>
<dbReference type="SMART" id="SM00091">
    <property type="entry name" value="PAS"/>
    <property type="match status" value="1"/>
</dbReference>
<gene>
    <name evidence="4" type="ORF">K4A83_08425</name>
</gene>
<keyword evidence="5" id="KW-1185">Reference proteome</keyword>
<dbReference type="InterPro" id="IPR052155">
    <property type="entry name" value="Biofilm_reg_signaling"/>
</dbReference>
<feature type="domain" description="PAS" evidence="1">
    <location>
        <begin position="13"/>
        <end position="89"/>
    </location>
</feature>
<evidence type="ECO:0000259" key="1">
    <source>
        <dbReference type="PROSITE" id="PS50112"/>
    </source>
</evidence>
<comment type="caution">
    <text evidence="4">The sequence shown here is derived from an EMBL/GenBank/DDBJ whole genome shotgun (WGS) entry which is preliminary data.</text>
</comment>
<proteinExistence type="predicted"/>